<dbReference type="InterPro" id="IPR005135">
    <property type="entry name" value="Endo/exonuclease/phosphatase"/>
</dbReference>
<keyword evidence="4" id="KW-1185">Reference proteome</keyword>
<dbReference type="KEGG" id="pex:IZT61_04805"/>
<feature type="transmembrane region" description="Helical" evidence="1">
    <location>
        <begin position="55"/>
        <end position="74"/>
    </location>
</feature>
<keyword evidence="1" id="KW-0472">Membrane</keyword>
<dbReference type="GO" id="GO:0004527">
    <property type="term" value="F:exonuclease activity"/>
    <property type="evidence" value="ECO:0007669"/>
    <property type="project" value="UniProtKB-KW"/>
</dbReference>
<feature type="domain" description="Endonuclease/exonuclease/phosphatase" evidence="2">
    <location>
        <begin position="103"/>
        <end position="309"/>
    </location>
</feature>
<keyword evidence="3" id="KW-0540">Nuclease</keyword>
<keyword evidence="1" id="KW-0812">Transmembrane</keyword>
<dbReference type="AlphaFoldDB" id="A0A7S9Q1I3"/>
<protein>
    <submittedName>
        <fullName evidence="3">Endonuclease/exonuclease/phosphatase family protein</fullName>
    </submittedName>
</protein>
<dbReference type="GO" id="GO:0004519">
    <property type="term" value="F:endonuclease activity"/>
    <property type="evidence" value="ECO:0007669"/>
    <property type="project" value="UniProtKB-KW"/>
</dbReference>
<dbReference type="InterPro" id="IPR036691">
    <property type="entry name" value="Endo/exonu/phosph_ase_sf"/>
</dbReference>
<dbReference type="Proteomes" id="UP000594759">
    <property type="component" value="Chromosome"/>
</dbReference>
<sequence length="320" mass="35995">MGCGIFLIGVTLLSLLNTSHWYLAVLGFPRLAILIALVTCGVLCLLLSAKKQVSYFIFTACLLVSVCLQVWIILPYTSLSQKKVKSVDADQVSRQSSISMLIANVLMSNRNTKGLLEQINSREPDMVLAMEVNSRWVNDLRVLDKSYPYQILFPTDNTYGMSLYSKLPLTSSKVLFLNNKKVPSFQCMVRLRNGKTFQLLTVHPVAPKPSLHPDNMGEKENGLLKAAYLVAREKIPTVVAGDFNDVGWSYTTSNFSDISNLNDVRCGRGLYNTFSAHTFIFKWPLDYIYVSDEFKVVNLQRLSAFGSDHYPFYAQLAFLP</sequence>
<gene>
    <name evidence="3" type="ORF">IZT61_04805</name>
</gene>
<feature type="transmembrane region" description="Helical" evidence="1">
    <location>
        <begin position="28"/>
        <end position="48"/>
    </location>
</feature>
<evidence type="ECO:0000256" key="1">
    <source>
        <dbReference type="SAM" id="Phobius"/>
    </source>
</evidence>
<keyword evidence="3" id="KW-0269">Exonuclease</keyword>
<dbReference type="Pfam" id="PF03372">
    <property type="entry name" value="Exo_endo_phos"/>
    <property type="match status" value="1"/>
</dbReference>
<evidence type="ECO:0000313" key="4">
    <source>
        <dbReference type="Proteomes" id="UP000594759"/>
    </source>
</evidence>
<name>A0A7S9Q1I3_9SPHI</name>
<proteinExistence type="predicted"/>
<evidence type="ECO:0000259" key="2">
    <source>
        <dbReference type="Pfam" id="PF03372"/>
    </source>
</evidence>
<evidence type="ECO:0000313" key="3">
    <source>
        <dbReference type="EMBL" id="QPH41782.1"/>
    </source>
</evidence>
<organism evidence="3 4">
    <name type="scientific">Pedobacter endophyticus</name>
    <dbReference type="NCBI Taxonomy" id="2789740"/>
    <lineage>
        <taxon>Bacteria</taxon>
        <taxon>Pseudomonadati</taxon>
        <taxon>Bacteroidota</taxon>
        <taxon>Sphingobacteriia</taxon>
        <taxon>Sphingobacteriales</taxon>
        <taxon>Sphingobacteriaceae</taxon>
        <taxon>Pedobacter</taxon>
    </lineage>
</organism>
<dbReference type="Gene3D" id="3.60.10.10">
    <property type="entry name" value="Endonuclease/exonuclease/phosphatase"/>
    <property type="match status" value="1"/>
</dbReference>
<accession>A0A7S9Q1I3</accession>
<reference evidence="3 4" key="1">
    <citation type="submission" date="2020-11" db="EMBL/GenBank/DDBJ databases">
        <title>Pedobacter endophytica, an endophytic bacteria isolated form Carex pumila.</title>
        <authorList>
            <person name="Peng Y."/>
            <person name="Jiang L."/>
            <person name="Lee J."/>
        </authorList>
    </citation>
    <scope>NUCLEOTIDE SEQUENCE [LARGE SCALE GENOMIC DNA]</scope>
    <source>
        <strain evidence="3 4">JBR3-12</strain>
    </source>
</reference>
<dbReference type="SUPFAM" id="SSF56219">
    <property type="entry name" value="DNase I-like"/>
    <property type="match status" value="1"/>
</dbReference>
<dbReference type="EMBL" id="CP064939">
    <property type="protein sequence ID" value="QPH41782.1"/>
    <property type="molecule type" value="Genomic_DNA"/>
</dbReference>
<keyword evidence="3" id="KW-0255">Endonuclease</keyword>
<keyword evidence="3" id="KW-0378">Hydrolase</keyword>
<keyword evidence="1" id="KW-1133">Transmembrane helix</keyword>